<feature type="transmembrane region" description="Helical" evidence="9">
    <location>
        <begin position="363"/>
        <end position="389"/>
    </location>
</feature>
<evidence type="ECO:0000256" key="9">
    <source>
        <dbReference type="HAMAP-Rule" id="MF_01465"/>
    </source>
</evidence>
<reference evidence="13 14" key="1">
    <citation type="submission" date="2021-03" db="EMBL/GenBank/DDBJ databases">
        <title>Antimicrobial resistance genes in bacteria isolated from Japanese honey, and their potential for conferring macrolide and lincosamide resistance in the American foulbrood pathogen Paenibacillus larvae.</title>
        <authorList>
            <person name="Okamoto M."/>
            <person name="Kumagai M."/>
            <person name="Kanamori H."/>
            <person name="Takamatsu D."/>
        </authorList>
    </citation>
    <scope>NUCLEOTIDE SEQUENCE [LARGE SCALE GENOMIC DNA]</scope>
    <source>
        <strain evidence="13 14">J8TS2</strain>
    </source>
</reference>
<feature type="transmembrane region" description="Helical" evidence="9">
    <location>
        <begin position="146"/>
        <end position="166"/>
    </location>
</feature>
<dbReference type="InterPro" id="IPR026593">
    <property type="entry name" value="SecY"/>
</dbReference>
<evidence type="ECO:0000256" key="12">
    <source>
        <dbReference type="RuleBase" id="RU004349"/>
    </source>
</evidence>
<dbReference type="HAMAP" id="MF_01465">
    <property type="entry name" value="SecY"/>
    <property type="match status" value="1"/>
</dbReference>
<dbReference type="PANTHER" id="PTHR10906">
    <property type="entry name" value="SECY/SEC61-ALPHA FAMILY MEMBER"/>
    <property type="match status" value="1"/>
</dbReference>
<dbReference type="PROSITE" id="PS00756">
    <property type="entry name" value="SECY_2"/>
    <property type="match status" value="1"/>
</dbReference>
<keyword evidence="14" id="KW-1185">Reference proteome</keyword>
<feature type="transmembrane region" description="Helical" evidence="9">
    <location>
        <begin position="310"/>
        <end position="329"/>
    </location>
</feature>
<proteinExistence type="inferred from homology"/>
<dbReference type="RefSeq" id="WP_212966955.1">
    <property type="nucleotide sequence ID" value="NZ_BORB01000032.1"/>
</dbReference>
<comment type="subcellular location">
    <subcellularLocation>
        <location evidence="9">Cell membrane</location>
        <topology evidence="9">Multi-pass membrane protein</topology>
    </subcellularLocation>
    <subcellularLocation>
        <location evidence="1 11">Membrane</location>
        <topology evidence="1 11">Multi-pass membrane protein</topology>
    </subcellularLocation>
</comment>
<comment type="caution">
    <text evidence="13">The sequence shown here is derived from an EMBL/GenBank/DDBJ whole genome shotgun (WGS) entry which is preliminary data.</text>
</comment>
<feature type="transmembrane region" description="Helical" evidence="9">
    <location>
        <begin position="211"/>
        <end position="234"/>
    </location>
</feature>
<feature type="transmembrane region" description="Helical" evidence="9">
    <location>
        <begin position="112"/>
        <end position="134"/>
    </location>
</feature>
<evidence type="ECO:0000256" key="1">
    <source>
        <dbReference type="ARBA" id="ARBA00004141"/>
    </source>
</evidence>
<evidence type="ECO:0000256" key="3">
    <source>
        <dbReference type="ARBA" id="ARBA00022448"/>
    </source>
</evidence>
<dbReference type="Proteomes" id="UP000679950">
    <property type="component" value="Unassembled WGS sequence"/>
</dbReference>
<evidence type="ECO:0000256" key="4">
    <source>
        <dbReference type="ARBA" id="ARBA00022692"/>
    </source>
</evidence>
<organism evidence="13 14">
    <name type="scientific">Lederbergia ruris</name>
    <dbReference type="NCBI Taxonomy" id="217495"/>
    <lineage>
        <taxon>Bacteria</taxon>
        <taxon>Bacillati</taxon>
        <taxon>Bacillota</taxon>
        <taxon>Bacilli</taxon>
        <taxon>Bacillales</taxon>
        <taxon>Bacillaceae</taxon>
        <taxon>Lederbergia</taxon>
    </lineage>
</organism>
<dbReference type="Gene3D" id="1.10.3370.10">
    <property type="entry name" value="SecY subunit domain"/>
    <property type="match status" value="1"/>
</dbReference>
<comment type="subunit">
    <text evidence="9">Component of the Sec protein translocase complex. Heterotrimer consisting of SecY, SecE and SecG subunits. The heterotrimers can form oligomers, although 1 heterotrimer is thought to be able to translocate proteins. Interacts with the ribosome. Interacts with SecDF, and other proteins may be involved. Interacts with SecA.</text>
</comment>
<evidence type="ECO:0000256" key="7">
    <source>
        <dbReference type="ARBA" id="ARBA00023010"/>
    </source>
</evidence>
<name>A0ABQ4KLT2_9BACI</name>
<keyword evidence="8 9" id="KW-0472">Membrane</keyword>
<dbReference type="InterPro" id="IPR023201">
    <property type="entry name" value="SecY_dom_sf"/>
</dbReference>
<dbReference type="EMBL" id="BORB01000032">
    <property type="protein sequence ID" value="GIN58898.1"/>
    <property type="molecule type" value="Genomic_DNA"/>
</dbReference>
<dbReference type="InterPro" id="IPR002208">
    <property type="entry name" value="SecY/SEC61-alpha"/>
</dbReference>
<evidence type="ECO:0000256" key="6">
    <source>
        <dbReference type="ARBA" id="ARBA00022989"/>
    </source>
</evidence>
<dbReference type="Pfam" id="PF00344">
    <property type="entry name" value="SecY"/>
    <property type="match status" value="1"/>
</dbReference>
<evidence type="ECO:0000313" key="14">
    <source>
        <dbReference type="Proteomes" id="UP000679950"/>
    </source>
</evidence>
<dbReference type="SUPFAM" id="SSF103491">
    <property type="entry name" value="Preprotein translocase SecY subunit"/>
    <property type="match status" value="1"/>
</dbReference>
<evidence type="ECO:0000256" key="11">
    <source>
        <dbReference type="RuleBase" id="RU003484"/>
    </source>
</evidence>
<dbReference type="PRINTS" id="PR00303">
    <property type="entry name" value="SECYTRNLCASE"/>
</dbReference>
<keyword evidence="9" id="KW-1003">Cell membrane</keyword>
<dbReference type="NCBIfam" id="TIGR00967">
    <property type="entry name" value="3a0501s007"/>
    <property type="match status" value="1"/>
</dbReference>
<feature type="transmembrane region" description="Helical" evidence="9">
    <location>
        <begin position="395"/>
        <end position="413"/>
    </location>
</feature>
<keyword evidence="7 9" id="KW-0811">Translocation</keyword>
<comment type="similarity">
    <text evidence="2 9 12">Belongs to the SecY/SEC61-alpha family.</text>
</comment>
<keyword evidence="3 9" id="KW-0813">Transport</keyword>
<keyword evidence="4 9" id="KW-0812">Transmembrane</keyword>
<dbReference type="PROSITE" id="PS00755">
    <property type="entry name" value="SECY_1"/>
    <property type="match status" value="1"/>
</dbReference>
<gene>
    <name evidence="9 13" type="primary">secY</name>
    <name evidence="13" type="ORF">J8TS2_32170</name>
</gene>
<feature type="transmembrane region" description="Helical" evidence="9">
    <location>
        <begin position="18"/>
        <end position="36"/>
    </location>
</feature>
<accession>A0ABQ4KLT2</accession>
<evidence type="ECO:0000313" key="13">
    <source>
        <dbReference type="EMBL" id="GIN58898.1"/>
    </source>
</evidence>
<keyword evidence="6 9" id="KW-1133">Transmembrane helix</keyword>
<sequence>MFQTISNFMRVGDIRRKILFTLLMLVVFRLGAFIPVPGVDPEVLKLQDQASLFGFMNIFGGGALQNFSIFAMGIMPYITASIIVQLLQMDVVPKFTEWSKQGEMGRRKLAQFTRYFTIVLALIQAIGLSFGFNRMTGLQLIKDPSIMTYAIIAIVLTAGTAFLMWLGEEITAKGVGNGISIIIFAGIVAAIPTSVNQIYAQQFESPGEQLFLRITVLLLLVLVVIAIVVGVVFVQQALRKIPIQYAKRVDGRNPVGGQNTHLPLKVNAAGVIPVIFASAFMVTPQTIATFFSSGKTAGTIQYIFDHTKPIGMTIFFALIIAFSYFYAFVQVNPEKVAENLKKQGGYIPGIRPGRNTQTYLTNVLYRLTFVGSIFLAAVSILPVFFIKFAGLPESVQIGGTSLLIVVGVALDTMKQLEAQLVKRHYKGFIK</sequence>
<evidence type="ECO:0000256" key="10">
    <source>
        <dbReference type="RuleBase" id="RU000537"/>
    </source>
</evidence>
<feature type="transmembrane region" description="Helical" evidence="9">
    <location>
        <begin position="178"/>
        <end position="199"/>
    </location>
</feature>
<evidence type="ECO:0000256" key="5">
    <source>
        <dbReference type="ARBA" id="ARBA00022927"/>
    </source>
</evidence>
<keyword evidence="5 9" id="KW-0653">Protein transport</keyword>
<evidence type="ECO:0000256" key="2">
    <source>
        <dbReference type="ARBA" id="ARBA00005751"/>
    </source>
</evidence>
<evidence type="ECO:0000256" key="8">
    <source>
        <dbReference type="ARBA" id="ARBA00023136"/>
    </source>
</evidence>
<feature type="transmembrane region" description="Helical" evidence="9">
    <location>
        <begin position="69"/>
        <end position="91"/>
    </location>
</feature>
<comment type="function">
    <text evidence="9 10">The central subunit of the protein translocation channel SecYEG. Consists of two halves formed by TMs 1-5 and 6-10. These two domains form a lateral gate at the front which open onto the bilayer between TMs 2 and 7, and are clamped together by SecE at the back. The channel is closed by both a pore ring composed of hydrophobic SecY resides and a short helix (helix 2A) on the extracellular side of the membrane which forms a plug. The plug probably moves laterally to allow the channel to open. The ring and the pore may move independently.</text>
</comment>
<dbReference type="InterPro" id="IPR030659">
    <property type="entry name" value="SecY_CS"/>
</dbReference>
<protein>
    <recommendedName>
        <fullName evidence="9 10">Protein translocase subunit SecY</fullName>
    </recommendedName>
</protein>
<feature type="transmembrane region" description="Helical" evidence="9">
    <location>
        <begin position="268"/>
        <end position="290"/>
    </location>
</feature>
<dbReference type="PIRSF" id="PIRSF004557">
    <property type="entry name" value="SecY"/>
    <property type="match status" value="1"/>
</dbReference>